<dbReference type="Proteomes" id="UP000653411">
    <property type="component" value="Unassembled WGS sequence"/>
</dbReference>
<comment type="caution">
    <text evidence="1">The sequence shown here is derived from an EMBL/GenBank/DDBJ whole genome shotgun (WGS) entry which is preliminary data.</text>
</comment>
<evidence type="ECO:0000313" key="1">
    <source>
        <dbReference type="EMBL" id="GGN38623.1"/>
    </source>
</evidence>
<keyword evidence="2" id="KW-1185">Reference proteome</keyword>
<dbReference type="AlphaFoldDB" id="A0A917XM41"/>
<name>A0A917XM41_9ACTN</name>
<sequence>MSAESAGTAGSAADRALLEQADSLVIGGYVGAERAEETAAAVPAARQRVLDWLRITSAEGDWRRFERLAGLALHVHPDGLGPILATVLVTRPAGVNTEDLVDLLGELRAPEGVEPVAALVRERKSTDGPYFSFCVKAIQALGEIGTPDAVGFLRGVATGDPAAWPDPLRWHAAEELGIEDELGFDEDRMLGGP</sequence>
<organism evidence="1 2">
    <name type="scientific">Streptomyces fuscichromogenes</name>
    <dbReference type="NCBI Taxonomy" id="1324013"/>
    <lineage>
        <taxon>Bacteria</taxon>
        <taxon>Bacillati</taxon>
        <taxon>Actinomycetota</taxon>
        <taxon>Actinomycetes</taxon>
        <taxon>Kitasatosporales</taxon>
        <taxon>Streptomycetaceae</taxon>
        <taxon>Streptomyces</taxon>
    </lineage>
</organism>
<dbReference type="EMBL" id="BMML01000028">
    <property type="protein sequence ID" value="GGN38623.1"/>
    <property type="molecule type" value="Genomic_DNA"/>
</dbReference>
<reference evidence="1" key="2">
    <citation type="submission" date="2020-09" db="EMBL/GenBank/DDBJ databases">
        <authorList>
            <person name="Sun Q."/>
            <person name="Zhou Y."/>
        </authorList>
    </citation>
    <scope>NUCLEOTIDE SEQUENCE</scope>
    <source>
        <strain evidence="1">CGMCC 4.7110</strain>
    </source>
</reference>
<gene>
    <name evidence="1" type="ORF">GCM10011578_084190</name>
</gene>
<evidence type="ECO:0000313" key="2">
    <source>
        <dbReference type="Proteomes" id="UP000653411"/>
    </source>
</evidence>
<evidence type="ECO:0008006" key="3">
    <source>
        <dbReference type="Google" id="ProtNLM"/>
    </source>
</evidence>
<protein>
    <recommendedName>
        <fullName evidence="3">HEAT repeat domain-containing protein</fullName>
    </recommendedName>
</protein>
<dbReference type="RefSeq" id="WP_189268225.1">
    <property type="nucleotide sequence ID" value="NZ_BMML01000028.1"/>
</dbReference>
<proteinExistence type="predicted"/>
<accession>A0A917XM41</accession>
<reference evidence="1" key="1">
    <citation type="journal article" date="2014" name="Int. J. Syst. Evol. Microbiol.">
        <title>Complete genome sequence of Corynebacterium casei LMG S-19264T (=DSM 44701T), isolated from a smear-ripened cheese.</title>
        <authorList>
            <consortium name="US DOE Joint Genome Institute (JGI-PGF)"/>
            <person name="Walter F."/>
            <person name="Albersmeier A."/>
            <person name="Kalinowski J."/>
            <person name="Ruckert C."/>
        </authorList>
    </citation>
    <scope>NUCLEOTIDE SEQUENCE</scope>
    <source>
        <strain evidence="1">CGMCC 4.7110</strain>
    </source>
</reference>